<dbReference type="EC" id="5.1.1.1" evidence="4"/>
<dbReference type="CDD" id="cd00430">
    <property type="entry name" value="PLPDE_III_AR"/>
    <property type="match status" value="1"/>
</dbReference>
<dbReference type="Gene3D" id="3.20.20.10">
    <property type="entry name" value="Alanine racemase"/>
    <property type="match status" value="1"/>
</dbReference>
<keyword evidence="2 4" id="KW-0663">Pyridoxal phosphate</keyword>
<dbReference type="InterPro" id="IPR001608">
    <property type="entry name" value="Ala_racemase_N"/>
</dbReference>
<dbReference type="GO" id="GO:0005829">
    <property type="term" value="C:cytosol"/>
    <property type="evidence" value="ECO:0007669"/>
    <property type="project" value="TreeGrafter"/>
</dbReference>
<protein>
    <recommendedName>
        <fullName evidence="4">Alanine racemase</fullName>
        <ecNumber evidence="4">5.1.1.1</ecNumber>
    </recommendedName>
</protein>
<feature type="modified residue" description="N6-(pyridoxal phosphate)lysine" evidence="4 5">
    <location>
        <position position="39"/>
    </location>
</feature>
<evidence type="ECO:0000256" key="2">
    <source>
        <dbReference type="ARBA" id="ARBA00022898"/>
    </source>
</evidence>
<accession>A0A1G2Q5W2</accession>
<dbReference type="PRINTS" id="PR00992">
    <property type="entry name" value="ALARACEMASE"/>
</dbReference>
<dbReference type="GO" id="GO:0030632">
    <property type="term" value="P:D-alanine biosynthetic process"/>
    <property type="evidence" value="ECO:0007669"/>
    <property type="project" value="UniProtKB-UniRule"/>
</dbReference>
<sequence length="384" mass="42991">MKLGPAYSWVEISRRALIANIRVHRRMVGKKVKLMAVVKSNAYGHGIELVSQVAASTRQVDWLGVASLEEAKLIRQAKVKLPILVLSFFRPFVMADLIWAIKHSIAFMVYETEQLKILSLAAQKAKKPAKIHLKLETGMARLGLFPKEARIFLEKILKSPRLQLEGIASHFATAESRDQKFLKKQLSAYRRFTKSVSGKLPNSILHHISCSAAITTAPTANLSLVRLGIALYGLWPSDENKQVVHKMNSEFKLQPALTWKTQIIEVQHLPKNTPVGYDRTFVTKKSTTMVALPIGYWDGLDRRLSNKGRVIIKGVICPIIGRICMNITMVDASAVRNVKVGDEVILIGKKGRGEVTADKIARLTQTINYEVVTRINPLLPRHLV</sequence>
<feature type="active site" description="Proton acceptor; specific for L-alanine" evidence="4">
    <location>
        <position position="277"/>
    </location>
</feature>
<keyword evidence="3 4" id="KW-0413">Isomerase</keyword>
<feature type="binding site" evidence="4 6">
    <location>
        <position position="141"/>
    </location>
    <ligand>
        <name>substrate</name>
    </ligand>
</feature>
<comment type="pathway">
    <text evidence="4">Amino-acid biosynthesis; D-alanine biosynthesis; D-alanine from L-alanine: step 1/1.</text>
</comment>
<dbReference type="PROSITE" id="PS00395">
    <property type="entry name" value="ALANINE_RACEMASE"/>
    <property type="match status" value="1"/>
</dbReference>
<feature type="binding site" evidence="4 6">
    <location>
        <position position="325"/>
    </location>
    <ligand>
        <name>substrate</name>
    </ligand>
</feature>
<organism evidence="8 9">
    <name type="scientific">Candidatus Veblenbacteria bacterium RIFOXYC1_FULL_42_9</name>
    <dbReference type="NCBI Taxonomy" id="1802427"/>
    <lineage>
        <taxon>Bacteria</taxon>
        <taxon>Candidatus Vebleniibacteriota</taxon>
    </lineage>
</organism>
<dbReference type="InterPro" id="IPR000821">
    <property type="entry name" value="Ala_racemase"/>
</dbReference>
<comment type="cofactor">
    <cofactor evidence="1 4 5">
        <name>pyridoxal 5'-phosphate</name>
        <dbReference type="ChEBI" id="CHEBI:597326"/>
    </cofactor>
</comment>
<dbReference type="AlphaFoldDB" id="A0A1G2Q5W2"/>
<evidence type="ECO:0000256" key="5">
    <source>
        <dbReference type="PIRSR" id="PIRSR600821-50"/>
    </source>
</evidence>
<dbReference type="PANTHER" id="PTHR30511">
    <property type="entry name" value="ALANINE RACEMASE"/>
    <property type="match status" value="1"/>
</dbReference>
<evidence type="ECO:0000256" key="6">
    <source>
        <dbReference type="PIRSR" id="PIRSR600821-52"/>
    </source>
</evidence>
<dbReference type="GO" id="GO:0030170">
    <property type="term" value="F:pyridoxal phosphate binding"/>
    <property type="evidence" value="ECO:0007669"/>
    <property type="project" value="UniProtKB-UniRule"/>
</dbReference>
<evidence type="ECO:0000256" key="1">
    <source>
        <dbReference type="ARBA" id="ARBA00001933"/>
    </source>
</evidence>
<evidence type="ECO:0000256" key="3">
    <source>
        <dbReference type="ARBA" id="ARBA00023235"/>
    </source>
</evidence>
<dbReference type="FunFam" id="3.20.20.10:FF:000002">
    <property type="entry name" value="Alanine racemase"/>
    <property type="match status" value="1"/>
</dbReference>
<feature type="domain" description="Alanine racemase C-terminal" evidence="7">
    <location>
        <begin position="256"/>
        <end position="384"/>
    </location>
</feature>
<dbReference type="InterPro" id="IPR029066">
    <property type="entry name" value="PLP-binding_barrel"/>
</dbReference>
<dbReference type="HAMAP" id="MF_01201">
    <property type="entry name" value="Ala_racemase"/>
    <property type="match status" value="1"/>
</dbReference>
<dbReference type="Proteomes" id="UP000178199">
    <property type="component" value="Unassembled WGS sequence"/>
</dbReference>
<proteinExistence type="inferred from homology"/>
<gene>
    <name evidence="8" type="ORF">A2429_00960</name>
</gene>
<comment type="function">
    <text evidence="4">Catalyzes the interconversion of L-alanine and D-alanine. May also act on other amino acids.</text>
</comment>
<dbReference type="EMBL" id="MHTD01000017">
    <property type="protein sequence ID" value="OHA55960.1"/>
    <property type="molecule type" value="Genomic_DNA"/>
</dbReference>
<evidence type="ECO:0000256" key="4">
    <source>
        <dbReference type="HAMAP-Rule" id="MF_01201"/>
    </source>
</evidence>
<dbReference type="InterPro" id="IPR011079">
    <property type="entry name" value="Ala_racemase_C"/>
</dbReference>
<dbReference type="InterPro" id="IPR009006">
    <property type="entry name" value="Ala_racemase/Decarboxylase_C"/>
</dbReference>
<dbReference type="Gene3D" id="2.40.37.10">
    <property type="entry name" value="Lyase, Ornithine Decarboxylase, Chain A, domain 1"/>
    <property type="match status" value="1"/>
</dbReference>
<comment type="similarity">
    <text evidence="4">Belongs to the alanine racemase family.</text>
</comment>
<reference evidence="8 9" key="1">
    <citation type="journal article" date="2016" name="Nat. Commun.">
        <title>Thousands of microbial genomes shed light on interconnected biogeochemical processes in an aquifer system.</title>
        <authorList>
            <person name="Anantharaman K."/>
            <person name="Brown C.T."/>
            <person name="Hug L.A."/>
            <person name="Sharon I."/>
            <person name="Castelle C.J."/>
            <person name="Probst A.J."/>
            <person name="Thomas B.C."/>
            <person name="Singh A."/>
            <person name="Wilkins M.J."/>
            <person name="Karaoz U."/>
            <person name="Brodie E.L."/>
            <person name="Williams K.H."/>
            <person name="Hubbard S.S."/>
            <person name="Banfield J.F."/>
        </authorList>
    </citation>
    <scope>NUCLEOTIDE SEQUENCE [LARGE SCALE GENOMIC DNA]</scope>
</reference>
<dbReference type="GO" id="GO:0008784">
    <property type="term" value="F:alanine racemase activity"/>
    <property type="evidence" value="ECO:0007669"/>
    <property type="project" value="UniProtKB-UniRule"/>
</dbReference>
<dbReference type="PANTHER" id="PTHR30511:SF0">
    <property type="entry name" value="ALANINE RACEMASE, CATABOLIC-RELATED"/>
    <property type="match status" value="1"/>
</dbReference>
<dbReference type="SMART" id="SM01005">
    <property type="entry name" value="Ala_racemase_C"/>
    <property type="match status" value="1"/>
</dbReference>
<dbReference type="SUPFAM" id="SSF51419">
    <property type="entry name" value="PLP-binding barrel"/>
    <property type="match status" value="1"/>
</dbReference>
<evidence type="ECO:0000259" key="7">
    <source>
        <dbReference type="SMART" id="SM01005"/>
    </source>
</evidence>
<name>A0A1G2Q5W2_9BACT</name>
<comment type="catalytic activity">
    <reaction evidence="4">
        <text>L-alanine = D-alanine</text>
        <dbReference type="Rhea" id="RHEA:20249"/>
        <dbReference type="ChEBI" id="CHEBI:57416"/>
        <dbReference type="ChEBI" id="CHEBI:57972"/>
        <dbReference type="EC" id="5.1.1.1"/>
    </reaction>
</comment>
<evidence type="ECO:0000313" key="8">
    <source>
        <dbReference type="EMBL" id="OHA55960.1"/>
    </source>
</evidence>
<comment type="caution">
    <text evidence="8">The sequence shown here is derived from an EMBL/GenBank/DDBJ whole genome shotgun (WGS) entry which is preliminary data.</text>
</comment>
<dbReference type="NCBIfam" id="TIGR00492">
    <property type="entry name" value="alr"/>
    <property type="match status" value="1"/>
</dbReference>
<evidence type="ECO:0000313" key="9">
    <source>
        <dbReference type="Proteomes" id="UP000178199"/>
    </source>
</evidence>
<dbReference type="Pfam" id="PF01168">
    <property type="entry name" value="Ala_racemase_N"/>
    <property type="match status" value="1"/>
</dbReference>
<dbReference type="SUPFAM" id="SSF50621">
    <property type="entry name" value="Alanine racemase C-terminal domain-like"/>
    <property type="match status" value="1"/>
</dbReference>
<dbReference type="UniPathway" id="UPA00042">
    <property type="reaction ID" value="UER00497"/>
</dbReference>
<dbReference type="InterPro" id="IPR020622">
    <property type="entry name" value="Ala_racemase_pyridoxalP-BS"/>
</dbReference>
<feature type="active site" description="Proton acceptor; specific for D-alanine" evidence="4">
    <location>
        <position position="39"/>
    </location>
</feature>
<dbReference type="Pfam" id="PF00842">
    <property type="entry name" value="Ala_racemase_C"/>
    <property type="match status" value="1"/>
</dbReference>